<feature type="compositionally biased region" description="Low complexity" evidence="5">
    <location>
        <begin position="288"/>
        <end position="300"/>
    </location>
</feature>
<protein>
    <submittedName>
        <fullName evidence="7">Uncharacterized protein, isoform A</fullName>
    </submittedName>
</protein>
<dbReference type="GO" id="GO:0060271">
    <property type="term" value="P:cilium assembly"/>
    <property type="evidence" value="ECO:0007669"/>
    <property type="project" value="TreeGrafter"/>
</dbReference>
<dbReference type="EMBL" id="CH902620">
    <property type="protein sequence ID" value="EDV31412.2"/>
    <property type="molecule type" value="Genomic_DNA"/>
</dbReference>
<proteinExistence type="predicted"/>
<feature type="coiled-coil region" evidence="4">
    <location>
        <begin position="491"/>
        <end position="522"/>
    </location>
</feature>
<keyword evidence="8" id="KW-1185">Reference proteome</keyword>
<evidence type="ECO:0000256" key="2">
    <source>
        <dbReference type="ARBA" id="ARBA00023054"/>
    </source>
</evidence>
<feature type="compositionally biased region" description="Basic and acidic residues" evidence="5">
    <location>
        <begin position="21"/>
        <end position="39"/>
    </location>
</feature>
<feature type="compositionally biased region" description="Basic residues" evidence="5">
    <location>
        <begin position="1"/>
        <end position="11"/>
    </location>
</feature>
<organism evidence="7 8">
    <name type="scientific">Drosophila ananassae</name>
    <name type="common">Fruit fly</name>
    <dbReference type="NCBI Taxonomy" id="7217"/>
    <lineage>
        <taxon>Eukaryota</taxon>
        <taxon>Metazoa</taxon>
        <taxon>Ecdysozoa</taxon>
        <taxon>Arthropoda</taxon>
        <taxon>Hexapoda</taxon>
        <taxon>Insecta</taxon>
        <taxon>Pterygota</taxon>
        <taxon>Neoptera</taxon>
        <taxon>Endopterygota</taxon>
        <taxon>Diptera</taxon>
        <taxon>Brachycera</taxon>
        <taxon>Muscomorpha</taxon>
        <taxon>Ephydroidea</taxon>
        <taxon>Drosophilidae</taxon>
        <taxon>Drosophila</taxon>
        <taxon>Sophophora</taxon>
    </lineage>
</organism>
<dbReference type="GO" id="GO:0005930">
    <property type="term" value="C:axoneme"/>
    <property type="evidence" value="ECO:0007669"/>
    <property type="project" value="TreeGrafter"/>
</dbReference>
<comment type="subcellular location">
    <subcellularLocation>
        <location evidence="1">Cell projection</location>
        <location evidence="1">Cilium</location>
    </subcellularLocation>
</comment>
<gene>
    <name evidence="7" type="primary">Dana\GF14563</name>
    <name evidence="7" type="synonym">dana_GLEANR_15327</name>
    <name evidence="7" type="ORF">GF14563</name>
</gene>
<evidence type="ECO:0000256" key="5">
    <source>
        <dbReference type="SAM" id="MobiDB-lite"/>
    </source>
</evidence>
<evidence type="ECO:0000313" key="8">
    <source>
        <dbReference type="Proteomes" id="UP000007801"/>
    </source>
</evidence>
<feature type="region of interest" description="Disordered" evidence="5">
    <location>
        <begin position="276"/>
        <end position="313"/>
    </location>
</feature>
<name>B3MJS3_DROAN</name>
<dbReference type="PANTHER" id="PTHR15654:SF1">
    <property type="entry name" value="COILED-COIL DOMAIN-CONTAINING PROTEIN 96"/>
    <property type="match status" value="1"/>
</dbReference>
<dbReference type="GeneID" id="6497385"/>
<evidence type="ECO:0000313" key="7">
    <source>
        <dbReference type="EMBL" id="EDV31412.2"/>
    </source>
</evidence>
<keyword evidence="3" id="KW-0966">Cell projection</keyword>
<evidence type="ECO:0000259" key="6">
    <source>
        <dbReference type="Pfam" id="PF13870"/>
    </source>
</evidence>
<dbReference type="InParanoid" id="B3MJS3"/>
<evidence type="ECO:0000256" key="4">
    <source>
        <dbReference type="SAM" id="Coils"/>
    </source>
</evidence>
<dbReference type="GO" id="GO:0036064">
    <property type="term" value="C:ciliary basal body"/>
    <property type="evidence" value="ECO:0007669"/>
    <property type="project" value="TreeGrafter"/>
</dbReference>
<evidence type="ECO:0000256" key="1">
    <source>
        <dbReference type="ARBA" id="ARBA00004138"/>
    </source>
</evidence>
<dbReference type="HOGENOM" id="CLU_1108062_0_0_1"/>
<keyword evidence="2 4" id="KW-0175">Coiled coil</keyword>
<dbReference type="InterPro" id="IPR025254">
    <property type="entry name" value="CCDC113/CCDC96_CC"/>
</dbReference>
<reference evidence="7 8" key="1">
    <citation type="journal article" date="2007" name="Nature">
        <title>Evolution of genes and genomes on the Drosophila phylogeny.</title>
        <authorList>
            <consortium name="Drosophila 12 Genomes Consortium"/>
            <person name="Clark A.G."/>
            <person name="Eisen M.B."/>
            <person name="Smith D.R."/>
            <person name="Bergman C.M."/>
            <person name="Oliver B."/>
            <person name="Markow T.A."/>
            <person name="Kaufman T.C."/>
            <person name="Kellis M."/>
            <person name="Gelbart W."/>
            <person name="Iyer V.N."/>
            <person name="Pollard D.A."/>
            <person name="Sackton T.B."/>
            <person name="Larracuente A.M."/>
            <person name="Singh N.D."/>
            <person name="Abad J.P."/>
            <person name="Abt D.N."/>
            <person name="Adryan B."/>
            <person name="Aguade M."/>
            <person name="Akashi H."/>
            <person name="Anderson W.W."/>
            <person name="Aquadro C.F."/>
            <person name="Ardell D.H."/>
            <person name="Arguello R."/>
            <person name="Artieri C.G."/>
            <person name="Barbash D.A."/>
            <person name="Barker D."/>
            <person name="Barsanti P."/>
            <person name="Batterham P."/>
            <person name="Batzoglou S."/>
            <person name="Begun D."/>
            <person name="Bhutkar A."/>
            <person name="Blanco E."/>
            <person name="Bosak S.A."/>
            <person name="Bradley R.K."/>
            <person name="Brand A.D."/>
            <person name="Brent M.R."/>
            <person name="Brooks A.N."/>
            <person name="Brown R.H."/>
            <person name="Butlin R.K."/>
            <person name="Caggese C."/>
            <person name="Calvi B.R."/>
            <person name="Bernardo de Carvalho A."/>
            <person name="Caspi A."/>
            <person name="Castrezana S."/>
            <person name="Celniker S.E."/>
            <person name="Chang J.L."/>
            <person name="Chapple C."/>
            <person name="Chatterji S."/>
            <person name="Chinwalla A."/>
            <person name="Civetta A."/>
            <person name="Clifton S.W."/>
            <person name="Comeron J.M."/>
            <person name="Costello J.C."/>
            <person name="Coyne J.A."/>
            <person name="Daub J."/>
            <person name="David R.G."/>
            <person name="Delcher A.L."/>
            <person name="Delehaunty K."/>
            <person name="Do C.B."/>
            <person name="Ebling H."/>
            <person name="Edwards K."/>
            <person name="Eickbush T."/>
            <person name="Evans J.D."/>
            <person name="Filipski A."/>
            <person name="Findeiss S."/>
            <person name="Freyhult E."/>
            <person name="Fulton L."/>
            <person name="Fulton R."/>
            <person name="Garcia A.C."/>
            <person name="Gardiner A."/>
            <person name="Garfield D.A."/>
            <person name="Garvin B.E."/>
            <person name="Gibson G."/>
            <person name="Gilbert D."/>
            <person name="Gnerre S."/>
            <person name="Godfrey J."/>
            <person name="Good R."/>
            <person name="Gotea V."/>
            <person name="Gravely B."/>
            <person name="Greenberg A.J."/>
            <person name="Griffiths-Jones S."/>
            <person name="Gross S."/>
            <person name="Guigo R."/>
            <person name="Gustafson E.A."/>
            <person name="Haerty W."/>
            <person name="Hahn M.W."/>
            <person name="Halligan D.L."/>
            <person name="Halpern A.L."/>
            <person name="Halter G.M."/>
            <person name="Han M.V."/>
            <person name="Heger A."/>
            <person name="Hillier L."/>
            <person name="Hinrichs A.S."/>
            <person name="Holmes I."/>
            <person name="Hoskins R.A."/>
            <person name="Hubisz M.J."/>
            <person name="Hultmark D."/>
            <person name="Huntley M.A."/>
            <person name="Jaffe D.B."/>
            <person name="Jagadeeshan S."/>
            <person name="Jeck W.R."/>
            <person name="Johnson J."/>
            <person name="Jones C.D."/>
            <person name="Jordan W.C."/>
            <person name="Karpen G.H."/>
            <person name="Kataoka E."/>
            <person name="Keightley P.D."/>
            <person name="Kheradpour P."/>
            <person name="Kirkness E.F."/>
            <person name="Koerich L.B."/>
            <person name="Kristiansen K."/>
            <person name="Kudrna D."/>
            <person name="Kulathinal R.J."/>
            <person name="Kumar S."/>
            <person name="Kwok R."/>
            <person name="Lander E."/>
            <person name="Langley C.H."/>
            <person name="Lapoint R."/>
            <person name="Lazzaro B.P."/>
            <person name="Lee S.J."/>
            <person name="Levesque L."/>
            <person name="Li R."/>
            <person name="Lin C.F."/>
            <person name="Lin M.F."/>
            <person name="Lindblad-Toh K."/>
            <person name="Llopart A."/>
            <person name="Long M."/>
            <person name="Low L."/>
            <person name="Lozovsky E."/>
            <person name="Lu J."/>
            <person name="Luo M."/>
            <person name="Machado C.A."/>
            <person name="Makalowski W."/>
            <person name="Marzo M."/>
            <person name="Matsuda M."/>
            <person name="Matzkin L."/>
            <person name="McAllister B."/>
            <person name="McBride C.S."/>
            <person name="McKernan B."/>
            <person name="McKernan K."/>
            <person name="Mendez-Lago M."/>
            <person name="Minx P."/>
            <person name="Mollenhauer M.U."/>
            <person name="Montooth K."/>
            <person name="Mount S.M."/>
            <person name="Mu X."/>
            <person name="Myers E."/>
            <person name="Negre B."/>
            <person name="Newfeld S."/>
            <person name="Nielsen R."/>
            <person name="Noor M.A."/>
            <person name="O'Grady P."/>
            <person name="Pachter L."/>
            <person name="Papaceit M."/>
            <person name="Parisi M.J."/>
            <person name="Parisi M."/>
            <person name="Parts L."/>
            <person name="Pedersen J.S."/>
            <person name="Pesole G."/>
            <person name="Phillippy A.M."/>
            <person name="Ponting C.P."/>
            <person name="Pop M."/>
            <person name="Porcelli D."/>
            <person name="Powell J.R."/>
            <person name="Prohaska S."/>
            <person name="Pruitt K."/>
            <person name="Puig M."/>
            <person name="Quesneville H."/>
            <person name="Ram K.R."/>
            <person name="Rand D."/>
            <person name="Rasmussen M.D."/>
            <person name="Reed L.K."/>
            <person name="Reenan R."/>
            <person name="Reily A."/>
            <person name="Remington K.A."/>
            <person name="Rieger T.T."/>
            <person name="Ritchie M.G."/>
            <person name="Robin C."/>
            <person name="Rogers Y.H."/>
            <person name="Rohde C."/>
            <person name="Rozas J."/>
            <person name="Rubenfield M.J."/>
            <person name="Ruiz A."/>
            <person name="Russo S."/>
            <person name="Salzberg S.L."/>
            <person name="Sanchez-Gracia A."/>
            <person name="Saranga D.J."/>
            <person name="Sato H."/>
            <person name="Schaeffer S.W."/>
            <person name="Schatz M.C."/>
            <person name="Schlenke T."/>
            <person name="Schwartz R."/>
            <person name="Segarra C."/>
            <person name="Singh R.S."/>
            <person name="Sirot L."/>
            <person name="Sirota M."/>
            <person name="Sisneros N.B."/>
            <person name="Smith C.D."/>
            <person name="Smith T.F."/>
            <person name="Spieth J."/>
            <person name="Stage D.E."/>
            <person name="Stark A."/>
            <person name="Stephan W."/>
            <person name="Strausberg R.L."/>
            <person name="Strempel S."/>
            <person name="Sturgill D."/>
            <person name="Sutton G."/>
            <person name="Sutton G.G."/>
            <person name="Tao W."/>
            <person name="Teichmann S."/>
            <person name="Tobari Y.N."/>
            <person name="Tomimura Y."/>
            <person name="Tsolas J.M."/>
            <person name="Valente V.L."/>
            <person name="Venter E."/>
            <person name="Venter J.C."/>
            <person name="Vicario S."/>
            <person name="Vieira F.G."/>
            <person name="Vilella A.J."/>
            <person name="Villasante A."/>
            <person name="Walenz B."/>
            <person name="Wang J."/>
            <person name="Wasserman M."/>
            <person name="Watts T."/>
            <person name="Wilson D."/>
            <person name="Wilson R.K."/>
            <person name="Wing R.A."/>
            <person name="Wolfner M.F."/>
            <person name="Wong A."/>
            <person name="Wong G.K."/>
            <person name="Wu C.I."/>
            <person name="Wu G."/>
            <person name="Yamamoto D."/>
            <person name="Yang H.P."/>
            <person name="Yang S.P."/>
            <person name="Yorke J.A."/>
            <person name="Yoshida K."/>
            <person name="Zdobnov E."/>
            <person name="Zhang P."/>
            <person name="Zhang Y."/>
            <person name="Zimin A.V."/>
            <person name="Baldwin J."/>
            <person name="Abdouelleil A."/>
            <person name="Abdulkadir J."/>
            <person name="Abebe A."/>
            <person name="Abera B."/>
            <person name="Abreu J."/>
            <person name="Acer S.C."/>
            <person name="Aftuck L."/>
            <person name="Alexander A."/>
            <person name="An P."/>
            <person name="Anderson E."/>
            <person name="Anderson S."/>
            <person name="Arachi H."/>
            <person name="Azer M."/>
            <person name="Bachantsang P."/>
            <person name="Barry A."/>
            <person name="Bayul T."/>
            <person name="Berlin A."/>
            <person name="Bessette D."/>
            <person name="Bloom T."/>
            <person name="Blye J."/>
            <person name="Boguslavskiy L."/>
            <person name="Bonnet C."/>
            <person name="Boukhgalter B."/>
            <person name="Bourzgui I."/>
            <person name="Brown A."/>
            <person name="Cahill P."/>
            <person name="Channer S."/>
            <person name="Cheshatsang Y."/>
            <person name="Chuda L."/>
            <person name="Citroen M."/>
            <person name="Collymore A."/>
            <person name="Cooke P."/>
            <person name="Costello M."/>
            <person name="D'Aco K."/>
            <person name="Daza R."/>
            <person name="De Haan G."/>
            <person name="DeGray S."/>
            <person name="DeMaso C."/>
            <person name="Dhargay N."/>
            <person name="Dooley K."/>
            <person name="Dooley E."/>
            <person name="Doricent M."/>
            <person name="Dorje P."/>
            <person name="Dorjee K."/>
            <person name="Dupes A."/>
            <person name="Elong R."/>
            <person name="Falk J."/>
            <person name="Farina A."/>
            <person name="Faro S."/>
            <person name="Ferguson D."/>
            <person name="Fisher S."/>
            <person name="Foley C.D."/>
            <person name="Franke A."/>
            <person name="Friedrich D."/>
            <person name="Gadbois L."/>
            <person name="Gearin G."/>
            <person name="Gearin C.R."/>
            <person name="Giannoukos G."/>
            <person name="Goode T."/>
            <person name="Graham J."/>
            <person name="Grandbois E."/>
            <person name="Grewal S."/>
            <person name="Gyaltsen K."/>
            <person name="Hafez N."/>
            <person name="Hagos B."/>
            <person name="Hall J."/>
            <person name="Henson C."/>
            <person name="Hollinger A."/>
            <person name="Honan T."/>
            <person name="Huard M.D."/>
            <person name="Hughes L."/>
            <person name="Hurhula B."/>
            <person name="Husby M.E."/>
            <person name="Kamat A."/>
            <person name="Kanga B."/>
            <person name="Kashin S."/>
            <person name="Khazanovich D."/>
            <person name="Kisner P."/>
            <person name="Lance K."/>
            <person name="Lara M."/>
            <person name="Lee W."/>
            <person name="Lennon N."/>
            <person name="Letendre F."/>
            <person name="LeVine R."/>
            <person name="Lipovsky A."/>
            <person name="Liu X."/>
            <person name="Liu J."/>
            <person name="Liu S."/>
            <person name="Lokyitsang T."/>
            <person name="Lokyitsang Y."/>
            <person name="Lubonja R."/>
            <person name="Lui A."/>
            <person name="MacDonald P."/>
            <person name="Magnisalis V."/>
            <person name="Maru K."/>
            <person name="Matthews C."/>
            <person name="McCusker W."/>
            <person name="McDonough S."/>
            <person name="Mehta T."/>
            <person name="Meldrim J."/>
            <person name="Meneus L."/>
            <person name="Mihai O."/>
            <person name="Mihalev A."/>
            <person name="Mihova T."/>
            <person name="Mittelman R."/>
            <person name="Mlenga V."/>
            <person name="Montmayeur A."/>
            <person name="Mulrain L."/>
            <person name="Navidi A."/>
            <person name="Naylor J."/>
            <person name="Negash T."/>
            <person name="Nguyen T."/>
            <person name="Nguyen N."/>
            <person name="Nicol R."/>
            <person name="Norbu C."/>
            <person name="Norbu N."/>
            <person name="Novod N."/>
            <person name="O'Neill B."/>
            <person name="Osman S."/>
            <person name="Markiewicz E."/>
            <person name="Oyono O.L."/>
            <person name="Patti C."/>
            <person name="Phunkhang P."/>
            <person name="Pierre F."/>
            <person name="Priest M."/>
            <person name="Raghuraman S."/>
            <person name="Rege F."/>
            <person name="Reyes R."/>
            <person name="Rise C."/>
            <person name="Rogov P."/>
            <person name="Ross K."/>
            <person name="Ryan E."/>
            <person name="Settipalli S."/>
            <person name="Shea T."/>
            <person name="Sherpa N."/>
            <person name="Shi L."/>
            <person name="Shih D."/>
            <person name="Sparrow T."/>
            <person name="Spaulding J."/>
            <person name="Stalker J."/>
            <person name="Stange-Thomann N."/>
            <person name="Stavropoulos S."/>
            <person name="Stone C."/>
            <person name="Strader C."/>
            <person name="Tesfaye S."/>
            <person name="Thomson T."/>
            <person name="Thoulutsang Y."/>
            <person name="Thoulutsang D."/>
            <person name="Topham K."/>
            <person name="Topping I."/>
            <person name="Tsamla T."/>
            <person name="Vassiliev H."/>
            <person name="Vo A."/>
            <person name="Wangchuk T."/>
            <person name="Wangdi T."/>
            <person name="Weiand M."/>
            <person name="Wilkinson J."/>
            <person name="Wilson A."/>
            <person name="Yadav S."/>
            <person name="Young G."/>
            <person name="Yu Q."/>
            <person name="Zembek L."/>
            <person name="Zhong D."/>
            <person name="Zimmer A."/>
            <person name="Zwirko Z."/>
            <person name="Jaffe D.B."/>
            <person name="Alvarez P."/>
            <person name="Brockman W."/>
            <person name="Butler J."/>
            <person name="Chin C."/>
            <person name="Gnerre S."/>
            <person name="Grabherr M."/>
            <person name="Kleber M."/>
            <person name="Mauceli E."/>
            <person name="MacCallum I."/>
        </authorList>
    </citation>
    <scope>NUCLEOTIDE SEQUENCE [LARGE SCALE GENOMIC DNA]</scope>
    <source>
        <strain evidence="8">Tucson 14024-0371.13</strain>
    </source>
</reference>
<dbReference type="OrthoDB" id="10254794at2759"/>
<dbReference type="STRING" id="7217.B3MJS3"/>
<dbReference type="Proteomes" id="UP000007801">
    <property type="component" value="Unassembled WGS sequence"/>
</dbReference>
<dbReference type="FunCoup" id="B3MJS3">
    <property type="interactions" value="4"/>
</dbReference>
<evidence type="ECO:0000256" key="3">
    <source>
        <dbReference type="ARBA" id="ARBA00023273"/>
    </source>
</evidence>
<feature type="coiled-coil region" evidence="4">
    <location>
        <begin position="698"/>
        <end position="725"/>
    </location>
</feature>
<dbReference type="PANTHER" id="PTHR15654">
    <property type="entry name" value="COILED-COIL DOMAIN-CONTAINING PROTEIN 113-RELATED"/>
    <property type="match status" value="1"/>
</dbReference>
<dbReference type="SMR" id="B3MJS3"/>
<dbReference type="AlphaFoldDB" id="B3MJS3"/>
<dbReference type="Pfam" id="PF13870">
    <property type="entry name" value="CCDC113_CCDC96_CC"/>
    <property type="match status" value="1"/>
</dbReference>
<dbReference type="KEGG" id="dan:6497385"/>
<feature type="region of interest" description="Disordered" evidence="5">
    <location>
        <begin position="1"/>
        <end position="87"/>
    </location>
</feature>
<accession>B3MJS3</accession>
<feature type="domain" description="CCDC113/CCDC96 coiled-coil" evidence="6">
    <location>
        <begin position="546"/>
        <end position="720"/>
    </location>
</feature>
<dbReference type="InterPro" id="IPR051885">
    <property type="entry name" value="CC_CF"/>
</dbReference>
<sequence length="739" mass="84048">MAKPQKLKKKAVSIATPAAKKVQEPLLRKREKSVQKEDSAETLASKEASKVPQNSFSSSRTSVERASSRSSLLDSEGLPPTLDSGRNSLKKNMSLSALLNAKTSFIAPKSSSFKLGPKTTSSRLGVSSSFIEGRKSFSARLGRRDVSRKFSIVDNKPYIYKLKNPVELIFEKPTTEDNESYSSEDSEEILKIRQPSKTTSIVSNASSSDNSTIESLVNAVTIEPSIQPSESEGDMITRLEAMNLLRSIPNLDEISATTSMEQLQDNLKGRKSRITSFRPLGSQEHESSTTVQTTTLQYTSESDEAYGRNESSSLDPSLIKVASSSLESSNDSIDESLENEALWKAPAESVVFESFSEGGFPIGFGASLLLPEESKIDSLKIKDIVELYLFELIDNVVGRTEVSESFVAVRLDKVKLLEQLEELVADNLSERYRSEYLTLKITEHYLRRNKYTLITPSKNNKMNETQHRRYMSALNDLDFKMGVEKVTQMIHDTETEKLKAELEKAQNLDEELSNRLEEVVRNTILTHGQATERLEACVNSLLSNIRIQRNDISEVRLDLIHKQHQFSYIMERIEEINTISEGLKMHTYLAVEVEAQQLSSNLNTKKAELTKMSNLITNKIHLISHLRCRRKLMARKHRVAKIELLDLQKEFAVLRQKVHKGNLLRNKIFAQINECRRQGGIIHFPLLMKDYDDTLIYLQQKREVIKNLRRRRRKIERKIRNVECSIHIMDSRSTIQLWD</sequence>